<dbReference type="InterPro" id="IPR046346">
    <property type="entry name" value="Aminoacid_DH-like_N_sf"/>
</dbReference>
<dbReference type="GO" id="GO:0005739">
    <property type="term" value="C:mitochondrion"/>
    <property type="evidence" value="ECO:0007669"/>
    <property type="project" value="TreeGrafter"/>
</dbReference>
<dbReference type="Gene3D" id="3.40.50.720">
    <property type="entry name" value="NAD(P)-binding Rossmann-like Domain"/>
    <property type="match status" value="1"/>
</dbReference>
<evidence type="ECO:0000313" key="14">
    <source>
        <dbReference type="EMBL" id="TGZ76335.1"/>
    </source>
</evidence>
<evidence type="ECO:0000256" key="9">
    <source>
        <dbReference type="PIRSR" id="PIRSR000106-1"/>
    </source>
</evidence>
<dbReference type="GO" id="GO:0006108">
    <property type="term" value="P:malate metabolic process"/>
    <property type="evidence" value="ECO:0007669"/>
    <property type="project" value="TreeGrafter"/>
</dbReference>
<dbReference type="InParanoid" id="A0A4S2MHZ9"/>
<evidence type="ECO:0000256" key="4">
    <source>
        <dbReference type="ARBA" id="ARBA00022723"/>
    </source>
</evidence>
<dbReference type="InterPro" id="IPR012302">
    <property type="entry name" value="Malic_NAD-bd"/>
</dbReference>
<dbReference type="NCBIfam" id="NF010052">
    <property type="entry name" value="PRK13529.1"/>
    <property type="match status" value="1"/>
</dbReference>
<comment type="catalytic activity">
    <reaction evidence="7">
        <text>oxaloacetate + H(+) = pyruvate + CO2</text>
        <dbReference type="Rhea" id="RHEA:15641"/>
        <dbReference type="ChEBI" id="CHEBI:15361"/>
        <dbReference type="ChEBI" id="CHEBI:15378"/>
        <dbReference type="ChEBI" id="CHEBI:16452"/>
        <dbReference type="ChEBI" id="CHEBI:16526"/>
        <dbReference type="EC" id="1.1.1.38"/>
    </reaction>
</comment>
<dbReference type="FunFam" id="3.40.50.720:FF:000055">
    <property type="entry name" value="NAD-dependent malic enzyme"/>
    <property type="match status" value="1"/>
</dbReference>
<comment type="cofactor">
    <cofactor evidence="1">
        <name>Mn(2+)</name>
        <dbReference type="ChEBI" id="CHEBI:29035"/>
    </cofactor>
</comment>
<dbReference type="InterPro" id="IPR037062">
    <property type="entry name" value="Malic_N_dom_sf"/>
</dbReference>
<feature type="active site" description="Proton acceptor" evidence="9">
    <location>
        <position position="186"/>
    </location>
</feature>
<comment type="cofactor">
    <cofactor evidence="11">
        <name>Mg(2+)</name>
        <dbReference type="ChEBI" id="CHEBI:18420"/>
    </cofactor>
    <cofactor evidence="11">
        <name>Mn(2+)</name>
        <dbReference type="ChEBI" id="CHEBI:29035"/>
    </cofactor>
    <text evidence="11">Divalent metal cations. Prefers magnesium or manganese.</text>
</comment>
<dbReference type="PANTHER" id="PTHR23406">
    <property type="entry name" value="MALIC ENZYME-RELATED"/>
    <property type="match status" value="1"/>
</dbReference>
<dbReference type="InterPro" id="IPR036291">
    <property type="entry name" value="NAD(P)-bd_dom_sf"/>
</dbReference>
<organism evidence="14 15">
    <name type="scientific">Ascodesmis nigricans</name>
    <dbReference type="NCBI Taxonomy" id="341454"/>
    <lineage>
        <taxon>Eukaryota</taxon>
        <taxon>Fungi</taxon>
        <taxon>Dikarya</taxon>
        <taxon>Ascomycota</taxon>
        <taxon>Pezizomycotina</taxon>
        <taxon>Pezizomycetes</taxon>
        <taxon>Pezizales</taxon>
        <taxon>Ascodesmidaceae</taxon>
        <taxon>Ascodesmis</taxon>
    </lineage>
</organism>
<feature type="binding site" evidence="10">
    <location>
        <position position="426"/>
    </location>
    <ligand>
        <name>(S)-malate</name>
        <dbReference type="ChEBI" id="CHEBI:15589"/>
    </ligand>
</feature>
<evidence type="ECO:0000256" key="2">
    <source>
        <dbReference type="ARBA" id="ARBA00008785"/>
    </source>
</evidence>
<feature type="domain" description="Malic enzyme N-terminal" evidence="13">
    <location>
        <begin position="91"/>
        <end position="272"/>
    </location>
</feature>
<dbReference type="GO" id="GO:0051287">
    <property type="term" value="F:NAD binding"/>
    <property type="evidence" value="ECO:0007669"/>
    <property type="project" value="InterPro"/>
</dbReference>
<dbReference type="PIRSF" id="PIRSF000106">
    <property type="entry name" value="ME"/>
    <property type="match status" value="1"/>
</dbReference>
<dbReference type="SMART" id="SM00919">
    <property type="entry name" value="Malic_M"/>
    <property type="match status" value="1"/>
</dbReference>
<evidence type="ECO:0000256" key="10">
    <source>
        <dbReference type="PIRSR" id="PIRSR000106-2"/>
    </source>
</evidence>
<dbReference type="FunCoup" id="A0A4S2MHZ9">
    <property type="interactions" value="844"/>
</dbReference>
<evidence type="ECO:0000256" key="11">
    <source>
        <dbReference type="PIRSR" id="PIRSR000106-3"/>
    </source>
</evidence>
<feature type="binding site" evidence="11">
    <location>
        <position position="281"/>
    </location>
    <ligand>
        <name>a divalent metal cation</name>
        <dbReference type="ChEBI" id="CHEBI:60240"/>
    </ligand>
</feature>
<dbReference type="EC" id="1.1.1.38" evidence="3"/>
<reference evidence="14 15" key="1">
    <citation type="submission" date="2019-04" db="EMBL/GenBank/DDBJ databases">
        <title>Comparative genomics and transcriptomics to analyze fruiting body development in filamentous ascomycetes.</title>
        <authorList>
            <consortium name="DOE Joint Genome Institute"/>
            <person name="Lutkenhaus R."/>
            <person name="Traeger S."/>
            <person name="Breuer J."/>
            <person name="Kuo A."/>
            <person name="Lipzen A."/>
            <person name="Pangilinan J."/>
            <person name="Dilworth D."/>
            <person name="Sandor L."/>
            <person name="Poggeler S."/>
            <person name="Barry K."/>
            <person name="Grigoriev I.V."/>
            <person name="Nowrousian M."/>
        </authorList>
    </citation>
    <scope>NUCLEOTIDE SEQUENCE [LARGE SCALE GENOMIC DNA]</scope>
    <source>
        <strain evidence="14 15">CBS 389.68</strain>
    </source>
</reference>
<comment type="catalytic activity">
    <reaction evidence="8">
        <text>(S)-malate + NAD(+) = pyruvate + CO2 + NADH</text>
        <dbReference type="Rhea" id="RHEA:12653"/>
        <dbReference type="ChEBI" id="CHEBI:15361"/>
        <dbReference type="ChEBI" id="CHEBI:15589"/>
        <dbReference type="ChEBI" id="CHEBI:16526"/>
        <dbReference type="ChEBI" id="CHEBI:57540"/>
        <dbReference type="ChEBI" id="CHEBI:57945"/>
        <dbReference type="EC" id="1.1.1.38"/>
    </reaction>
</comment>
<sequence length="594" mass="65799">MTPPPHLPKIPNAPLMAKGPMGCALEGRALLNSSIFNKGSAFTTQERIEFKLQGMLPSAVHTLEQQVERAYGQYKSRKDPMARNTFMASMKSQNEVLYYRLVERFVKEMFEVIYTPTESQAIAHYSEIYRRPDGCFLNIHDQDQVEAILAEWGLPEDVDYIVVTDGEEILGIGDQGVGGVCISTAKLVLMTLCGGIHPNRVIPVVLDCGTDNQKLLDDPLYLGLRHKRIRGEEYDRFVDTLVQSVKKLFPRAVLHFEDFGLSNARKLLETYRLQLPCFNDDVQGTGVVTLAAIDAAAHVANLKLEDLRMVIFGAGSAGAGIADQFNDTLKHGGRKKEEAKSQIWLVDKLGLLLESHGDKLTSAQRPYARAEKDWESNHTDSLVDIIREVKPHILIGCSTKAGAFTEEVVREMAKHVDRPIIFPLSNPTKLHEAQPEDIYNWTDGKALVATGSPFPSVKYNGEEYEVAECNNATAFPGIGLGTVLCRAKRVSDKMLTAAVKKLAQQSPALKDSKKGLLPDVTDVRRVSQMVAVAVIQQAVEEGLATEIGIPETEENLEEWVGLQMWEPVYRELKKVSVHGASRAAKGELGIGRQR</sequence>
<dbReference type="SUPFAM" id="SSF53223">
    <property type="entry name" value="Aminoacid dehydrogenase-like, N-terminal domain"/>
    <property type="match status" value="1"/>
</dbReference>
<comment type="similarity">
    <text evidence="2">Belongs to the malic enzymes family.</text>
</comment>
<proteinExistence type="inferred from homology"/>
<evidence type="ECO:0000256" key="5">
    <source>
        <dbReference type="ARBA" id="ARBA00023002"/>
    </source>
</evidence>
<feature type="active site" description="Proton donor" evidence="9">
    <location>
        <position position="114"/>
    </location>
</feature>
<evidence type="ECO:0000256" key="8">
    <source>
        <dbReference type="ARBA" id="ARBA00052591"/>
    </source>
</evidence>
<evidence type="ECO:0000313" key="15">
    <source>
        <dbReference type="Proteomes" id="UP000298138"/>
    </source>
</evidence>
<dbReference type="GO" id="GO:0005829">
    <property type="term" value="C:cytosol"/>
    <property type="evidence" value="ECO:0007669"/>
    <property type="project" value="TreeGrafter"/>
</dbReference>
<feature type="binding site" evidence="11">
    <location>
        <position position="257"/>
    </location>
    <ligand>
        <name>a divalent metal cation</name>
        <dbReference type="ChEBI" id="CHEBI:60240"/>
    </ligand>
</feature>
<name>A0A4S2MHZ9_9PEZI</name>
<evidence type="ECO:0000256" key="1">
    <source>
        <dbReference type="ARBA" id="ARBA00001936"/>
    </source>
</evidence>
<gene>
    <name evidence="14" type="ORF">EX30DRAFT_399348</name>
</gene>
<dbReference type="SUPFAM" id="SSF51735">
    <property type="entry name" value="NAD(P)-binding Rossmann-fold domains"/>
    <property type="match status" value="1"/>
</dbReference>
<dbReference type="InterPro" id="IPR001891">
    <property type="entry name" value="Malic_OxRdtase"/>
</dbReference>
<evidence type="ECO:0000256" key="3">
    <source>
        <dbReference type="ARBA" id="ARBA00013003"/>
    </source>
</evidence>
<dbReference type="PANTHER" id="PTHR23406:SF34">
    <property type="entry name" value="NAD-DEPENDENT MALIC ENZYME, MITOCHONDRIAL"/>
    <property type="match status" value="1"/>
</dbReference>
<dbReference type="GO" id="GO:0004471">
    <property type="term" value="F:malate dehydrogenase (decarboxylating) (NAD+) activity"/>
    <property type="evidence" value="ECO:0007669"/>
    <property type="project" value="TreeGrafter"/>
</dbReference>
<accession>A0A4S2MHZ9</accession>
<keyword evidence="5" id="KW-0560">Oxidoreductase</keyword>
<evidence type="ECO:0000259" key="12">
    <source>
        <dbReference type="SMART" id="SM00919"/>
    </source>
</evidence>
<dbReference type="EMBL" id="ML220184">
    <property type="protein sequence ID" value="TGZ76335.1"/>
    <property type="molecule type" value="Genomic_DNA"/>
</dbReference>
<dbReference type="FunFam" id="3.40.50.10380:FF:000001">
    <property type="entry name" value="NAD-dependent malic enzyme"/>
    <property type="match status" value="1"/>
</dbReference>
<dbReference type="OrthoDB" id="5365701at2759"/>
<dbReference type="GO" id="GO:0046872">
    <property type="term" value="F:metal ion binding"/>
    <property type="evidence" value="ECO:0007669"/>
    <property type="project" value="UniProtKB-KW"/>
</dbReference>
<dbReference type="SMART" id="SM01274">
    <property type="entry name" value="malic"/>
    <property type="match status" value="1"/>
</dbReference>
<dbReference type="Pfam" id="PF03949">
    <property type="entry name" value="Malic_M"/>
    <property type="match status" value="1"/>
</dbReference>
<evidence type="ECO:0000259" key="13">
    <source>
        <dbReference type="SMART" id="SM01274"/>
    </source>
</evidence>
<protein>
    <recommendedName>
        <fullName evidence="3">malate dehydrogenase (oxaloacetate-decarboxylating)</fullName>
        <ecNumber evidence="3">1.1.1.38</ecNumber>
    </recommendedName>
</protein>
<dbReference type="Proteomes" id="UP000298138">
    <property type="component" value="Unassembled WGS sequence"/>
</dbReference>
<evidence type="ECO:0000256" key="7">
    <source>
        <dbReference type="ARBA" id="ARBA00050168"/>
    </source>
</evidence>
<dbReference type="AlphaFoldDB" id="A0A4S2MHZ9"/>
<dbReference type="Gene3D" id="3.40.50.10380">
    <property type="entry name" value="Malic enzyme, N-terminal domain"/>
    <property type="match status" value="1"/>
</dbReference>
<feature type="domain" description="Malic enzyme NAD-binding" evidence="12">
    <location>
        <begin position="282"/>
        <end position="539"/>
    </location>
</feature>
<keyword evidence="4 11" id="KW-0479">Metal-binding</keyword>
<dbReference type="PRINTS" id="PR00072">
    <property type="entry name" value="MALOXRDTASE"/>
</dbReference>
<feature type="binding site" evidence="11">
    <location>
        <position position="258"/>
    </location>
    <ligand>
        <name>a divalent metal cation</name>
        <dbReference type="ChEBI" id="CHEBI:60240"/>
    </ligand>
</feature>
<keyword evidence="15" id="KW-1185">Reference proteome</keyword>
<dbReference type="STRING" id="341454.A0A4S2MHZ9"/>
<keyword evidence="6" id="KW-0520">NAD</keyword>
<feature type="binding site" evidence="10">
    <location>
        <position position="470"/>
    </location>
    <ligand>
        <name>(S)-malate</name>
        <dbReference type="ChEBI" id="CHEBI:15589"/>
    </ligand>
</feature>
<evidence type="ECO:0000256" key="6">
    <source>
        <dbReference type="ARBA" id="ARBA00023027"/>
    </source>
</evidence>
<dbReference type="Pfam" id="PF00390">
    <property type="entry name" value="malic"/>
    <property type="match status" value="1"/>
</dbReference>
<dbReference type="InterPro" id="IPR012301">
    <property type="entry name" value="Malic_N_dom"/>
</dbReference>